<keyword evidence="4" id="KW-1185">Reference proteome</keyword>
<evidence type="ECO:0000256" key="1">
    <source>
        <dbReference type="ARBA" id="ARBA00023002"/>
    </source>
</evidence>
<dbReference type="PANTHER" id="PTHR43625:SF40">
    <property type="entry name" value="ALDO-KETO REDUCTASE YAKC [NADP(+)]"/>
    <property type="match status" value="1"/>
</dbReference>
<dbReference type="AlphaFoldDB" id="A0A2N7X734"/>
<accession>A0A2N7X734</accession>
<dbReference type="RefSeq" id="WP_018440150.1">
    <property type="nucleotide sequence ID" value="NZ_KB890168.1"/>
</dbReference>
<dbReference type="SUPFAM" id="SSF51430">
    <property type="entry name" value="NAD(P)-linked oxidoreductase"/>
    <property type="match status" value="1"/>
</dbReference>
<dbReference type="GO" id="GO:0005737">
    <property type="term" value="C:cytoplasm"/>
    <property type="evidence" value="ECO:0007669"/>
    <property type="project" value="TreeGrafter"/>
</dbReference>
<dbReference type="Gene3D" id="3.20.20.100">
    <property type="entry name" value="NADP-dependent oxidoreductase domain"/>
    <property type="match status" value="1"/>
</dbReference>
<gene>
    <name evidence="3" type="ORF">C0Z20_08930</name>
</gene>
<dbReference type="CDD" id="cd19088">
    <property type="entry name" value="AKR_AKR13B1"/>
    <property type="match status" value="1"/>
</dbReference>
<dbReference type="InterPro" id="IPR036812">
    <property type="entry name" value="NAD(P)_OxRdtase_dom_sf"/>
</dbReference>
<keyword evidence="1" id="KW-0560">Oxidoreductase</keyword>
<proteinExistence type="predicted"/>
<evidence type="ECO:0000259" key="2">
    <source>
        <dbReference type="Pfam" id="PF00248"/>
    </source>
</evidence>
<sequence length="296" mass="31970">MSSVRQSGTFVLGDRTVYRLGYGAMQLAGPGVFGPPKDHNTALAVLREAVASGVNHIDTSDFYGPHVTNQLIREALHPYRDDLVIVTKIGARRGDDASWQPAFSADALTQAVHDNLHNLGLDVLDVVNLRIMFDAHQPAEGSIEAPLTVLAELQRQGLVRHIGLSNVTPAQVAEARRLCDIACVQNHFNLAQRADDNFIDALAQDGIAYVPYFPLGGFSPLQSSILSDVAARLDATPMQVALAWLLRRAPNILLIPGTSSLAHLRENLAAAAIDLPEEAVRELDGVAGIDRQDAER</sequence>
<dbReference type="PANTHER" id="PTHR43625">
    <property type="entry name" value="AFLATOXIN B1 ALDEHYDE REDUCTASE"/>
    <property type="match status" value="1"/>
</dbReference>
<dbReference type="Pfam" id="PF00248">
    <property type="entry name" value="Aldo_ket_red"/>
    <property type="match status" value="1"/>
</dbReference>
<reference evidence="3 4" key="1">
    <citation type="submission" date="2018-01" db="EMBL/GenBank/DDBJ databases">
        <title>Whole genome analyses suggest that Burkholderia sensu lato contains two further novel genera in the rhizoxinica-symbiotica group Mycetohabitans gen. nov., and Trinickia gen. nov.: implications for the evolution of diazotrophy and nodulation in the Burkholderiaceae.</title>
        <authorList>
            <person name="Estrada-de los Santos P."/>
            <person name="Palmer M."/>
            <person name="Chavez-Ramirez B."/>
            <person name="Beukes C."/>
            <person name="Steenkamp E.T."/>
            <person name="Hirsch A.M."/>
            <person name="Manyaka P."/>
            <person name="Maluk M."/>
            <person name="Lafos M."/>
            <person name="Crook M."/>
            <person name="Gross E."/>
            <person name="Simon M.F."/>
            <person name="Bueno dos Reis Junior F."/>
            <person name="Poole P.S."/>
            <person name="Venter S.N."/>
            <person name="James E.K."/>
        </authorList>
    </citation>
    <scope>NUCLEOTIDE SEQUENCE [LARGE SCALE GENOMIC DNA]</scope>
    <source>
        <strain evidence="3 4">JPY 581</strain>
    </source>
</reference>
<dbReference type="Proteomes" id="UP000235777">
    <property type="component" value="Unassembled WGS sequence"/>
</dbReference>
<dbReference type="NCBIfam" id="NF007695">
    <property type="entry name" value="PRK10376.1"/>
    <property type="match status" value="1"/>
</dbReference>
<dbReference type="GO" id="GO:0016491">
    <property type="term" value="F:oxidoreductase activity"/>
    <property type="evidence" value="ECO:0007669"/>
    <property type="project" value="UniProtKB-KW"/>
</dbReference>
<dbReference type="OrthoDB" id="9768793at2"/>
<dbReference type="InterPro" id="IPR050791">
    <property type="entry name" value="Aldo-Keto_reductase"/>
</dbReference>
<evidence type="ECO:0000313" key="3">
    <source>
        <dbReference type="EMBL" id="PMS37417.1"/>
    </source>
</evidence>
<organism evidence="3 4">
    <name type="scientific">Trinickia symbiotica</name>
    <dbReference type="NCBI Taxonomy" id="863227"/>
    <lineage>
        <taxon>Bacteria</taxon>
        <taxon>Pseudomonadati</taxon>
        <taxon>Pseudomonadota</taxon>
        <taxon>Betaproteobacteria</taxon>
        <taxon>Burkholderiales</taxon>
        <taxon>Burkholderiaceae</taxon>
        <taxon>Trinickia</taxon>
    </lineage>
</organism>
<evidence type="ECO:0000313" key="4">
    <source>
        <dbReference type="Proteomes" id="UP000235777"/>
    </source>
</evidence>
<name>A0A2N7X734_9BURK</name>
<feature type="domain" description="NADP-dependent oxidoreductase" evidence="2">
    <location>
        <begin position="19"/>
        <end position="286"/>
    </location>
</feature>
<dbReference type="STRING" id="863227.GCA_000373005_01597"/>
<dbReference type="InterPro" id="IPR023210">
    <property type="entry name" value="NADP_OxRdtase_dom"/>
</dbReference>
<protein>
    <submittedName>
        <fullName evidence="3">Oxidoreductase</fullName>
    </submittedName>
</protein>
<comment type="caution">
    <text evidence="3">The sequence shown here is derived from an EMBL/GenBank/DDBJ whole genome shotgun (WGS) entry which is preliminary data.</text>
</comment>
<dbReference type="EMBL" id="PNYC01000004">
    <property type="protein sequence ID" value="PMS37417.1"/>
    <property type="molecule type" value="Genomic_DNA"/>
</dbReference>